<comment type="subcellular location">
    <subcellularLocation>
        <location evidence="1">Cell envelope</location>
    </subcellularLocation>
</comment>
<sequence length="426" mass="47700">MSYIADTSAQDTQIEKPRSLNKIIIFSFSIILAVIVSYFFILPSVVNWTKGTSAVHKDKLNIAAVKQGLFIRDLSVQGKVIAARRPILYSPAQGTVTYLVEAGDSVVTQQTIAIIDSPELKSEYNQQIANLTRLKNQLEREKIQVKKSNLEQENQIGQAQVALNAAKREMRRSDEAMKNKIISDIDYQKAKDDLQNAKREYEHAVKEVSLIKESQKFEIKTREFELHSQQVKVTELKRQVDGLKITSPVTGLVGNLSTQQKNSVAKNQALLSIVDLSEYELEVQIPESYADDLALGMEAEITLNQSLYQGELVAISPEIVQGRVQGKIRFTDKSLTGLRQNQRLTTRVILERKNNIQYLPRGQFLKTYNGQFAYVVSDNSAVKTPIKIGSRSLGKVEVISGLKTGDTVVISDSDIFKDAPSVRILQ</sequence>
<dbReference type="EMBL" id="PNCK01000094">
    <property type="protein sequence ID" value="TMP39917.1"/>
    <property type="molecule type" value="Genomic_DNA"/>
</dbReference>
<evidence type="ECO:0000259" key="5">
    <source>
        <dbReference type="Pfam" id="PF25967"/>
    </source>
</evidence>
<dbReference type="Gene3D" id="2.40.30.170">
    <property type="match status" value="1"/>
</dbReference>
<dbReference type="Proteomes" id="UP000305730">
    <property type="component" value="Unassembled WGS sequence"/>
</dbReference>
<evidence type="ECO:0000313" key="6">
    <source>
        <dbReference type="EMBL" id="TMP39917.1"/>
    </source>
</evidence>
<dbReference type="Gene3D" id="2.40.420.20">
    <property type="match status" value="1"/>
</dbReference>
<feature type="coiled-coil region" evidence="3">
    <location>
        <begin position="121"/>
        <end position="214"/>
    </location>
</feature>
<evidence type="ECO:0000313" key="9">
    <source>
        <dbReference type="Proteomes" id="UP000307706"/>
    </source>
</evidence>
<dbReference type="SUPFAM" id="SSF111369">
    <property type="entry name" value="HlyD-like secretion proteins"/>
    <property type="match status" value="1"/>
</dbReference>
<dbReference type="GO" id="GO:0030313">
    <property type="term" value="C:cell envelope"/>
    <property type="evidence" value="ECO:0007669"/>
    <property type="project" value="UniProtKB-SubCell"/>
</dbReference>
<evidence type="ECO:0000256" key="3">
    <source>
        <dbReference type="SAM" id="Coils"/>
    </source>
</evidence>
<keyword evidence="4" id="KW-0472">Membrane</keyword>
<keyword evidence="4" id="KW-1133">Transmembrane helix</keyword>
<keyword evidence="8" id="KW-1185">Reference proteome</keyword>
<evidence type="ECO:0000313" key="8">
    <source>
        <dbReference type="Proteomes" id="UP000305730"/>
    </source>
</evidence>
<organism evidence="7 9">
    <name type="scientific">Pseudoalteromonas citrea</name>
    <dbReference type="NCBI Taxonomy" id="43655"/>
    <lineage>
        <taxon>Bacteria</taxon>
        <taxon>Pseudomonadati</taxon>
        <taxon>Pseudomonadota</taxon>
        <taxon>Gammaproteobacteria</taxon>
        <taxon>Alteromonadales</taxon>
        <taxon>Pseudoalteromonadaceae</taxon>
        <taxon>Pseudoalteromonas</taxon>
    </lineage>
</organism>
<comment type="caution">
    <text evidence="7">The sequence shown here is derived from an EMBL/GenBank/DDBJ whole genome shotgun (WGS) entry which is preliminary data.</text>
</comment>
<reference evidence="7" key="3">
    <citation type="submission" date="2019-09" db="EMBL/GenBank/DDBJ databases">
        <title>Co-occurence of chitin degradation, pigmentation and bioactivity in marine Pseudoalteromonas.</title>
        <authorList>
            <person name="Sonnenschein E.C."/>
            <person name="Bech P.K."/>
        </authorList>
    </citation>
    <scope>NUCLEOTIDE SEQUENCE</scope>
    <source>
        <strain evidence="7">S2231</strain>
    </source>
</reference>
<dbReference type="Pfam" id="PF25967">
    <property type="entry name" value="RND-MFP_C"/>
    <property type="match status" value="1"/>
</dbReference>
<feature type="domain" description="Multidrug resistance protein MdtA-like C-terminal permuted SH3" evidence="5">
    <location>
        <begin position="369"/>
        <end position="413"/>
    </location>
</feature>
<dbReference type="AlphaFoldDB" id="A0A5S3XME5"/>
<dbReference type="Gene3D" id="2.40.50.100">
    <property type="match status" value="1"/>
</dbReference>
<protein>
    <submittedName>
        <fullName evidence="7">Efflux transporter periplasmic adaptor subunit</fullName>
    </submittedName>
</protein>
<evidence type="ECO:0000256" key="4">
    <source>
        <dbReference type="SAM" id="Phobius"/>
    </source>
</evidence>
<evidence type="ECO:0000256" key="2">
    <source>
        <dbReference type="ARBA" id="ARBA00023054"/>
    </source>
</evidence>
<dbReference type="Proteomes" id="UP000307706">
    <property type="component" value="Unassembled WGS sequence"/>
</dbReference>
<dbReference type="InterPro" id="IPR050465">
    <property type="entry name" value="UPF0194_transport"/>
</dbReference>
<name>A0A5S3XME5_9GAMM</name>
<dbReference type="PANTHER" id="PTHR32347:SF14">
    <property type="entry name" value="EFFLUX SYSTEM COMPONENT YKNX-RELATED"/>
    <property type="match status" value="1"/>
</dbReference>
<evidence type="ECO:0000313" key="7">
    <source>
        <dbReference type="EMBL" id="TMP55737.1"/>
    </source>
</evidence>
<keyword evidence="4" id="KW-0812">Transmembrane</keyword>
<keyword evidence="2 3" id="KW-0175">Coiled coil</keyword>
<dbReference type="EMBL" id="PNCL01000096">
    <property type="protein sequence ID" value="TMP55737.1"/>
    <property type="molecule type" value="Genomic_DNA"/>
</dbReference>
<dbReference type="OrthoDB" id="5752864at2"/>
<feature type="transmembrane region" description="Helical" evidence="4">
    <location>
        <begin position="23"/>
        <end position="41"/>
    </location>
</feature>
<reference evidence="7 9" key="1">
    <citation type="submission" date="2017-12" db="EMBL/GenBank/DDBJ databases">
        <authorList>
            <person name="Paulsen S."/>
            <person name="Gram L.K."/>
        </authorList>
    </citation>
    <scope>NUCLEOTIDE SEQUENCE [LARGE SCALE GENOMIC DNA]</scope>
    <source>
        <strain evidence="7 9">S2231</strain>
        <strain evidence="6">S2233</strain>
    </source>
</reference>
<reference evidence="8 9" key="2">
    <citation type="submission" date="2019-06" db="EMBL/GenBank/DDBJ databases">
        <title>Co-occurence of chitin degradation, pigmentation and bioactivity in marine Pseudoalteromonas.</title>
        <authorList>
            <person name="Sonnenschein E.C."/>
            <person name="Bech P.K."/>
        </authorList>
    </citation>
    <scope>NUCLEOTIDE SEQUENCE [LARGE SCALE GENOMIC DNA]</scope>
    <source>
        <strain evidence="9">S2231</strain>
        <strain evidence="6 8">S2233</strain>
    </source>
</reference>
<dbReference type="PANTHER" id="PTHR32347">
    <property type="entry name" value="EFFLUX SYSTEM COMPONENT YKNX-RELATED"/>
    <property type="match status" value="1"/>
</dbReference>
<dbReference type="Gene3D" id="1.10.287.470">
    <property type="entry name" value="Helix hairpin bin"/>
    <property type="match status" value="1"/>
</dbReference>
<dbReference type="InterPro" id="IPR058627">
    <property type="entry name" value="MdtA-like_C"/>
</dbReference>
<dbReference type="RefSeq" id="WP_138598405.1">
    <property type="nucleotide sequence ID" value="NZ_PNCK01000094.1"/>
</dbReference>
<proteinExistence type="predicted"/>
<gene>
    <name evidence="7" type="ORF">CWB96_16650</name>
    <name evidence="6" type="ORF">CWB97_20315</name>
</gene>
<accession>A0A5S3XME5</accession>
<evidence type="ECO:0000256" key="1">
    <source>
        <dbReference type="ARBA" id="ARBA00004196"/>
    </source>
</evidence>